<comment type="subcellular location">
    <subcellularLocation>
        <location evidence="2">Cytoplasm</location>
    </subcellularLocation>
</comment>
<evidence type="ECO:0000256" key="8">
    <source>
        <dbReference type="ARBA" id="ARBA00022691"/>
    </source>
</evidence>
<comment type="function">
    <text evidence="1">Specifically methylates the cytosine at position 967 (m5C967) of 16S rRNA.</text>
</comment>
<evidence type="ECO:0000256" key="7">
    <source>
        <dbReference type="ARBA" id="ARBA00022679"/>
    </source>
</evidence>
<dbReference type="Gene3D" id="1.10.940.10">
    <property type="entry name" value="NusB-like"/>
    <property type="match status" value="1"/>
</dbReference>
<reference evidence="15 16" key="1">
    <citation type="submission" date="2015-01" db="EMBL/GenBank/DDBJ databases">
        <title>Lifestyle Evolution in Cyanobacterial Symbionts of Sponges.</title>
        <authorList>
            <person name="Burgsdorf I."/>
            <person name="Slaby B.M."/>
            <person name="Handley K.M."/>
            <person name="Haber M."/>
            <person name="Blom J."/>
            <person name="Marshall C.W."/>
            <person name="Gilbert J.A."/>
            <person name="Hentschel U."/>
            <person name="Steindler L."/>
        </authorList>
    </citation>
    <scope>NUCLEOTIDE SEQUENCE [LARGE SCALE GENOMIC DNA]</scope>
    <source>
        <strain evidence="15">142</strain>
    </source>
</reference>
<dbReference type="PANTHER" id="PTHR22807:SF53">
    <property type="entry name" value="RIBOSOMAL RNA SMALL SUBUNIT METHYLTRANSFERASE B-RELATED"/>
    <property type="match status" value="1"/>
</dbReference>
<comment type="catalytic activity">
    <reaction evidence="12">
        <text>cytidine(967) in 16S rRNA + S-adenosyl-L-methionine = 5-methylcytidine(967) in 16S rRNA + S-adenosyl-L-homocysteine + H(+)</text>
        <dbReference type="Rhea" id="RHEA:42748"/>
        <dbReference type="Rhea" id="RHEA-COMP:10219"/>
        <dbReference type="Rhea" id="RHEA-COMP:10220"/>
        <dbReference type="ChEBI" id="CHEBI:15378"/>
        <dbReference type="ChEBI" id="CHEBI:57856"/>
        <dbReference type="ChEBI" id="CHEBI:59789"/>
        <dbReference type="ChEBI" id="CHEBI:74483"/>
        <dbReference type="ChEBI" id="CHEBI:82748"/>
        <dbReference type="EC" id="2.1.1.176"/>
    </reaction>
</comment>
<evidence type="ECO:0000256" key="13">
    <source>
        <dbReference type="PROSITE-ProRule" id="PRU01023"/>
    </source>
</evidence>
<keyword evidence="9 13" id="KW-0694">RNA-binding</keyword>
<feature type="domain" description="SAM-dependent MTase RsmB/NOP-type" evidence="14">
    <location>
        <begin position="181"/>
        <end position="453"/>
    </location>
</feature>
<dbReference type="InterPro" id="IPR006027">
    <property type="entry name" value="NusB_RsmB_TIM44"/>
</dbReference>
<evidence type="ECO:0000256" key="1">
    <source>
        <dbReference type="ARBA" id="ARBA00002724"/>
    </source>
</evidence>
<keyword evidence="8 13" id="KW-0949">S-adenosyl-L-methionine</keyword>
<dbReference type="PANTHER" id="PTHR22807">
    <property type="entry name" value="NOP2 YEAST -RELATED NOL1/NOP2/FMU SUN DOMAIN-CONTAINING"/>
    <property type="match status" value="1"/>
</dbReference>
<evidence type="ECO:0000313" key="15">
    <source>
        <dbReference type="EMBL" id="KKZ14851.1"/>
    </source>
</evidence>
<dbReference type="Gene3D" id="3.40.50.150">
    <property type="entry name" value="Vaccinia Virus protein VP39"/>
    <property type="match status" value="1"/>
</dbReference>
<dbReference type="InterPro" id="IPR001678">
    <property type="entry name" value="MeTrfase_RsmB-F_NOP2_dom"/>
</dbReference>
<dbReference type="Pfam" id="PF01189">
    <property type="entry name" value="Methyltr_RsmB-F"/>
    <property type="match status" value="1"/>
</dbReference>
<dbReference type="GO" id="GO:0005737">
    <property type="term" value="C:cytoplasm"/>
    <property type="evidence" value="ECO:0007669"/>
    <property type="project" value="UniProtKB-SubCell"/>
</dbReference>
<comment type="caution">
    <text evidence="15">The sequence shown here is derived from an EMBL/GenBank/DDBJ whole genome shotgun (WGS) entry which is preliminary data.</text>
</comment>
<keyword evidence="4" id="KW-0963">Cytoplasm</keyword>
<keyword evidence="5" id="KW-0698">rRNA processing</keyword>
<dbReference type="Pfam" id="PF01029">
    <property type="entry name" value="NusB"/>
    <property type="match status" value="1"/>
</dbReference>
<evidence type="ECO:0000313" key="16">
    <source>
        <dbReference type="Proteomes" id="UP000035054"/>
    </source>
</evidence>
<organism evidence="15 16">
    <name type="scientific">Candidatus Synechococcus spongiarum 142</name>
    <dbReference type="NCBI Taxonomy" id="1608213"/>
    <lineage>
        <taxon>Bacteria</taxon>
        <taxon>Bacillati</taxon>
        <taxon>Cyanobacteriota</taxon>
        <taxon>Cyanophyceae</taxon>
        <taxon>Synechococcales</taxon>
        <taxon>Synechococcaceae</taxon>
        <taxon>Synechococcus</taxon>
    </lineage>
</organism>
<name>A0A6N3X4E5_9SYNE</name>
<dbReference type="SUPFAM" id="SSF53335">
    <property type="entry name" value="S-adenosyl-L-methionine-dependent methyltransferases"/>
    <property type="match status" value="1"/>
</dbReference>
<dbReference type="InterPro" id="IPR004573">
    <property type="entry name" value="rRNA_ssu_MeTfrase_B"/>
</dbReference>
<proteinExistence type="inferred from homology"/>
<dbReference type="InterPro" id="IPR035926">
    <property type="entry name" value="NusB-like_sf"/>
</dbReference>
<dbReference type="Proteomes" id="UP000035054">
    <property type="component" value="Unassembled WGS sequence"/>
</dbReference>
<feature type="active site" description="Nucleophile" evidence="13">
    <location>
        <position position="393"/>
    </location>
</feature>
<evidence type="ECO:0000256" key="2">
    <source>
        <dbReference type="ARBA" id="ARBA00004496"/>
    </source>
</evidence>
<dbReference type="SUPFAM" id="SSF48013">
    <property type="entry name" value="NusB-like"/>
    <property type="match status" value="1"/>
</dbReference>
<evidence type="ECO:0000256" key="9">
    <source>
        <dbReference type="ARBA" id="ARBA00022884"/>
    </source>
</evidence>
<feature type="binding site" evidence="13">
    <location>
        <position position="323"/>
    </location>
    <ligand>
        <name>S-adenosyl-L-methionine</name>
        <dbReference type="ChEBI" id="CHEBI:59789"/>
    </ligand>
</feature>
<feature type="binding site" evidence="13">
    <location>
        <position position="340"/>
    </location>
    <ligand>
        <name>S-adenosyl-L-methionine</name>
        <dbReference type="ChEBI" id="CHEBI:59789"/>
    </ligand>
</feature>
<keyword evidence="7 13" id="KW-0808">Transferase</keyword>
<dbReference type="Pfam" id="PF22458">
    <property type="entry name" value="RsmF-B_ferredox"/>
    <property type="match status" value="1"/>
</dbReference>
<gene>
    <name evidence="15" type="ORF">TH68_03640</name>
</gene>
<dbReference type="PROSITE" id="PS51686">
    <property type="entry name" value="SAM_MT_RSMB_NOP"/>
    <property type="match status" value="1"/>
</dbReference>
<dbReference type="NCBIfam" id="TIGR00563">
    <property type="entry name" value="rsmB"/>
    <property type="match status" value="1"/>
</dbReference>
<dbReference type="AlphaFoldDB" id="A0A6N3X4E5"/>
<accession>A0A6N3X4E5</accession>
<keyword evidence="6 13" id="KW-0489">Methyltransferase</keyword>
<dbReference type="InterPro" id="IPR023267">
    <property type="entry name" value="RCMT"/>
</dbReference>
<evidence type="ECO:0000256" key="12">
    <source>
        <dbReference type="ARBA" id="ARBA00047283"/>
    </source>
</evidence>
<dbReference type="PRINTS" id="PR02008">
    <property type="entry name" value="RCMTFAMILY"/>
</dbReference>
<dbReference type="InterPro" id="IPR049560">
    <property type="entry name" value="MeTrfase_RsmB-F_NOP2_cat"/>
</dbReference>
<evidence type="ECO:0000256" key="5">
    <source>
        <dbReference type="ARBA" id="ARBA00022552"/>
    </source>
</evidence>
<dbReference type="GO" id="GO:0008649">
    <property type="term" value="F:rRNA methyltransferase activity"/>
    <property type="evidence" value="ECO:0007669"/>
    <property type="project" value="InterPro"/>
</dbReference>
<dbReference type="NCBIfam" id="NF011494">
    <property type="entry name" value="PRK14902.1"/>
    <property type="match status" value="1"/>
</dbReference>
<dbReference type="NCBIfam" id="NF011493">
    <property type="entry name" value="PRK14901.1"/>
    <property type="match status" value="1"/>
</dbReference>
<dbReference type="EC" id="2.1.1.176" evidence="3"/>
<dbReference type="GO" id="GO:0006355">
    <property type="term" value="P:regulation of DNA-templated transcription"/>
    <property type="evidence" value="ECO:0007669"/>
    <property type="project" value="InterPro"/>
</dbReference>
<evidence type="ECO:0000256" key="11">
    <source>
        <dbReference type="ARBA" id="ARBA00031088"/>
    </source>
</evidence>
<feature type="binding site" evidence="13">
    <location>
        <position position="296"/>
    </location>
    <ligand>
        <name>S-adenosyl-L-methionine</name>
        <dbReference type="ChEBI" id="CHEBI:59789"/>
    </ligand>
</feature>
<evidence type="ECO:0000256" key="3">
    <source>
        <dbReference type="ARBA" id="ARBA00012140"/>
    </source>
</evidence>
<feature type="binding site" evidence="13">
    <location>
        <begin position="272"/>
        <end position="278"/>
    </location>
    <ligand>
        <name>S-adenosyl-L-methionine</name>
        <dbReference type="ChEBI" id="CHEBI:59789"/>
    </ligand>
</feature>
<evidence type="ECO:0000256" key="4">
    <source>
        <dbReference type="ARBA" id="ARBA00022490"/>
    </source>
</evidence>
<evidence type="ECO:0000256" key="6">
    <source>
        <dbReference type="ARBA" id="ARBA00022603"/>
    </source>
</evidence>
<dbReference type="InterPro" id="IPR029063">
    <property type="entry name" value="SAM-dependent_MTases_sf"/>
</dbReference>
<sequence>MAKPGSAAGVSLPRLVAWKVLQSVAAGAFADVALAREFQRHNNQLGATDRALTMELTYGSIRQRRLLDHWLDHCGARPAHQQPPTLRWLLHLGLYQLLFAQRIPEAVAVSSSVELAKAYGLGRLAAVVNGLLRAVVRCRQQQQEPPLPQQATARFAVRHSLPDWLADLLLQWLPETEAVAFAALTNRPPHLDLRVNRLRASVAGVQAAWAAVSQPLLPIAMAPQGLQLSQGVGAMARQPGYSTGQWSVQDRAAQLVAPLLEPQPGHVVVDMCAAPGGKTTHVAELMDDQGRIIAIDRSAARLRRLQGNARRLGLQSIQTQCADARALPHLHGCADRVLLDAPCSGLGTLARHACARWRLNPAGITDLQMLQQQLLSEALRLVRPGGRLVYATCTVHPGENQAQIDSLLNQYPHWRPCLLPEALQRLCGHSTQLQLWPQRHGCDGFFAVALEPVPIFRSEAQP</sequence>
<dbReference type="InterPro" id="IPR054728">
    <property type="entry name" value="RsmB-like_ferredoxin"/>
</dbReference>
<comment type="similarity">
    <text evidence="13">Belongs to the class I-like SAM-binding methyltransferase superfamily. RsmB/NOP family.</text>
</comment>
<dbReference type="GO" id="GO:0003723">
    <property type="term" value="F:RNA binding"/>
    <property type="evidence" value="ECO:0007669"/>
    <property type="project" value="UniProtKB-UniRule"/>
</dbReference>
<protein>
    <recommendedName>
        <fullName evidence="3">16S rRNA (cytosine(967)-C(5))-methyltransferase</fullName>
        <ecNumber evidence="3">2.1.1.176</ecNumber>
    </recommendedName>
    <alternativeName>
        <fullName evidence="10">16S rRNA m5C967 methyltransferase</fullName>
    </alternativeName>
    <alternativeName>
        <fullName evidence="11">rRNA (cytosine-C(5)-)-methyltransferase RsmB</fullName>
    </alternativeName>
</protein>
<dbReference type="EMBL" id="JXUO01000117">
    <property type="protein sequence ID" value="KKZ14851.1"/>
    <property type="molecule type" value="Genomic_DNA"/>
</dbReference>
<evidence type="ECO:0000256" key="10">
    <source>
        <dbReference type="ARBA" id="ARBA00030399"/>
    </source>
</evidence>
<evidence type="ECO:0000259" key="14">
    <source>
        <dbReference type="PROSITE" id="PS51686"/>
    </source>
</evidence>
<dbReference type="CDD" id="cd02440">
    <property type="entry name" value="AdoMet_MTases"/>
    <property type="match status" value="1"/>
</dbReference>